<feature type="region of interest" description="Disordered" evidence="1">
    <location>
        <begin position="116"/>
        <end position="144"/>
    </location>
</feature>
<evidence type="ECO:0000313" key="2">
    <source>
        <dbReference type="EMBL" id="KXZ48524.1"/>
    </source>
</evidence>
<accession>A0A150GFB9</accession>
<gene>
    <name evidence="2" type="ORF">GPECTOR_27g695</name>
</gene>
<feature type="region of interest" description="Disordered" evidence="1">
    <location>
        <begin position="332"/>
        <end position="366"/>
    </location>
</feature>
<proteinExistence type="predicted"/>
<feature type="region of interest" description="Disordered" evidence="1">
    <location>
        <begin position="173"/>
        <end position="198"/>
    </location>
</feature>
<organism evidence="2 3">
    <name type="scientific">Gonium pectorale</name>
    <name type="common">Green alga</name>
    <dbReference type="NCBI Taxonomy" id="33097"/>
    <lineage>
        <taxon>Eukaryota</taxon>
        <taxon>Viridiplantae</taxon>
        <taxon>Chlorophyta</taxon>
        <taxon>core chlorophytes</taxon>
        <taxon>Chlorophyceae</taxon>
        <taxon>CS clade</taxon>
        <taxon>Chlamydomonadales</taxon>
        <taxon>Volvocaceae</taxon>
        <taxon>Gonium</taxon>
    </lineage>
</organism>
<name>A0A150GFB9_GONPE</name>
<comment type="caution">
    <text evidence="2">The sequence shown here is derived from an EMBL/GenBank/DDBJ whole genome shotgun (WGS) entry which is preliminary data.</text>
</comment>
<dbReference type="EMBL" id="LSYV01000028">
    <property type="protein sequence ID" value="KXZ48524.1"/>
    <property type="molecule type" value="Genomic_DNA"/>
</dbReference>
<feature type="compositionally biased region" description="Low complexity" evidence="1">
    <location>
        <begin position="345"/>
        <end position="354"/>
    </location>
</feature>
<evidence type="ECO:0000313" key="3">
    <source>
        <dbReference type="Proteomes" id="UP000075714"/>
    </source>
</evidence>
<reference evidence="3" key="1">
    <citation type="journal article" date="2016" name="Nat. Commun.">
        <title>The Gonium pectorale genome demonstrates co-option of cell cycle regulation during the evolution of multicellularity.</title>
        <authorList>
            <person name="Hanschen E.R."/>
            <person name="Marriage T.N."/>
            <person name="Ferris P.J."/>
            <person name="Hamaji T."/>
            <person name="Toyoda A."/>
            <person name="Fujiyama A."/>
            <person name="Neme R."/>
            <person name="Noguchi H."/>
            <person name="Minakuchi Y."/>
            <person name="Suzuki M."/>
            <person name="Kawai-Toyooka H."/>
            <person name="Smith D.R."/>
            <person name="Sparks H."/>
            <person name="Anderson J."/>
            <person name="Bakaric R."/>
            <person name="Luria V."/>
            <person name="Karger A."/>
            <person name="Kirschner M.W."/>
            <person name="Durand P.M."/>
            <person name="Michod R.E."/>
            <person name="Nozaki H."/>
            <person name="Olson B.J."/>
        </authorList>
    </citation>
    <scope>NUCLEOTIDE SEQUENCE [LARGE SCALE GENOMIC DNA]</scope>
    <source>
        <strain evidence="3">NIES-2863</strain>
    </source>
</reference>
<sequence length="558" mass="54271">MSASLFEVIQAPVLELAEGLQGALLYLDSGAGEIAATTLGLPFLLGLGVTHVCSLEAASPDDAALPLLTTGRSPDRLAIITTMTLSDAHPHVLRAVLAHPAVSSVAIHTSVSQHAHATCAEHGPGSAAGTGSGQHPDPAAGFAGPVSDLDLGVEAYSEYAELLQDQVRRARAASATSASASASAQHQPPQPPPPPAAATAPLRVSVSFLPLLAAVLDPGLAVLPAAGSVARRGWPEVFALGPVSGAIAAELSSLPPVAVGPSAGGSPGAGSLAVVLIDRALDLVTPCSPTDHPWDLLLAAAAERQAAAALAEAPAAGSAPPPGARRRAALRPTDLRLAAPRSADDAGGAPLELLLPPPPGDLLPSSSAAAPSRLLYGVEVLDPTDRASVARIEVFGWRGGASAGGGAAAAAVSGSSVSGGGAAAAAAGAASGGGTAATTGSGRREALAALRRALKEALRAEKLTPAVRSKAGAVQPAELRGLAEALAAAPGAATRHRGLIALALAAADVIVGPAAEAAAGLGRALLAAAVAGGGGEGGAEAIVATLLDAVESSKRRCG</sequence>
<keyword evidence="3" id="KW-1185">Reference proteome</keyword>
<dbReference type="STRING" id="33097.A0A150GFB9"/>
<feature type="compositionally biased region" description="Low complexity" evidence="1">
    <location>
        <begin position="173"/>
        <end position="187"/>
    </location>
</feature>
<dbReference type="AlphaFoldDB" id="A0A150GFB9"/>
<evidence type="ECO:0000256" key="1">
    <source>
        <dbReference type="SAM" id="MobiDB-lite"/>
    </source>
</evidence>
<dbReference type="OrthoDB" id="549905at2759"/>
<dbReference type="Proteomes" id="UP000075714">
    <property type="component" value="Unassembled WGS sequence"/>
</dbReference>
<protein>
    <submittedName>
        <fullName evidence="2">Uncharacterized protein</fullName>
    </submittedName>
</protein>